<keyword evidence="3" id="KW-1185">Reference proteome</keyword>
<evidence type="ECO:0000259" key="1">
    <source>
        <dbReference type="Pfam" id="PF00078"/>
    </source>
</evidence>
<dbReference type="AlphaFoldDB" id="A0A061DM20"/>
<dbReference type="PANTHER" id="PTHR33116">
    <property type="entry name" value="REVERSE TRANSCRIPTASE ZINC-BINDING DOMAIN-CONTAINING PROTEIN-RELATED-RELATED"/>
    <property type="match status" value="1"/>
</dbReference>
<dbReference type="EMBL" id="CM001879">
    <property type="protein sequence ID" value="EOX93715.1"/>
    <property type="molecule type" value="Genomic_DNA"/>
</dbReference>
<organism evidence="2 3">
    <name type="scientific">Theobroma cacao</name>
    <name type="common">Cacao</name>
    <name type="synonym">Cocoa</name>
    <dbReference type="NCBI Taxonomy" id="3641"/>
    <lineage>
        <taxon>Eukaryota</taxon>
        <taxon>Viridiplantae</taxon>
        <taxon>Streptophyta</taxon>
        <taxon>Embryophyta</taxon>
        <taxon>Tracheophyta</taxon>
        <taxon>Spermatophyta</taxon>
        <taxon>Magnoliopsida</taxon>
        <taxon>eudicotyledons</taxon>
        <taxon>Gunneridae</taxon>
        <taxon>Pentapetalae</taxon>
        <taxon>rosids</taxon>
        <taxon>malvids</taxon>
        <taxon>Malvales</taxon>
        <taxon>Malvaceae</taxon>
        <taxon>Byttnerioideae</taxon>
        <taxon>Theobroma</taxon>
    </lineage>
</organism>
<protein>
    <recommendedName>
        <fullName evidence="1">Reverse transcriptase domain-containing protein</fullName>
    </recommendedName>
</protein>
<dbReference type="PANTHER" id="PTHR33116:SF75">
    <property type="entry name" value="RIBONUCLEASE H PROTEIN"/>
    <property type="match status" value="1"/>
</dbReference>
<dbReference type="OMA" id="AFIANEM"/>
<evidence type="ECO:0000313" key="3">
    <source>
        <dbReference type="Proteomes" id="UP000026915"/>
    </source>
</evidence>
<dbReference type="eggNOG" id="KOG1075">
    <property type="taxonomic scope" value="Eukaryota"/>
</dbReference>
<dbReference type="Pfam" id="PF00078">
    <property type="entry name" value="RVT_1"/>
    <property type="match status" value="1"/>
</dbReference>
<name>A0A061DM20_THECC</name>
<dbReference type="HOGENOM" id="CLU_734484_0_0_1"/>
<dbReference type="STRING" id="3641.A0A061DM20"/>
<evidence type="ECO:0000313" key="2">
    <source>
        <dbReference type="EMBL" id="EOX93715.1"/>
    </source>
</evidence>
<gene>
    <name evidence="2" type="ORF">TCM_002642</name>
</gene>
<feature type="domain" description="Reverse transcriptase" evidence="1">
    <location>
        <begin position="67"/>
        <end position="215"/>
    </location>
</feature>
<sequence>MICLEEFNWGPNPFRFYNHWLEEHSFSDMFLEAWHETKRFIGKSKAIWLRLRGIKQPIRKQLLDCAFIANEMIDSIKKNSKCGIFLKVDFEKAFDSFSWDFLDFAKKTMGFENKWRMWVRSCATTAIVFVLVNGSPSKEVHMKKRLCQRCPLLLLLFNSVVEVFSAMLFKVADLQPIKGIEVGSLEVNVTYLQYVDDMPLIQKLESKLAAWKAKVLYICGRVTLLRSVMNNMPLFFMSLFQKSVKVKKPIENIQKRFLWGGPNLVRRLHHVKWANVCNYKDFGGLWMIELGLKNRVFLNKWLWRYALLRVLTATIKPLPCGKIQPSLFMGDVSMAILFMRAPISFWVMVVKSTFSKTEWIECFILKYVFPRVFVLAL</sequence>
<dbReference type="InParanoid" id="A0A061DM20"/>
<dbReference type="Proteomes" id="UP000026915">
    <property type="component" value="Chromosome 1"/>
</dbReference>
<accession>A0A061DM20</accession>
<reference evidence="2 3" key="1">
    <citation type="journal article" date="2013" name="Genome Biol.">
        <title>The genome sequence of the most widely cultivated cacao type and its use to identify candidate genes regulating pod color.</title>
        <authorList>
            <person name="Motamayor J.C."/>
            <person name="Mockaitis K."/>
            <person name="Schmutz J."/>
            <person name="Haiminen N."/>
            <person name="Iii D.L."/>
            <person name="Cornejo O."/>
            <person name="Findley S.D."/>
            <person name="Zheng P."/>
            <person name="Utro F."/>
            <person name="Royaert S."/>
            <person name="Saski C."/>
            <person name="Jenkins J."/>
            <person name="Podicheti R."/>
            <person name="Zhao M."/>
            <person name="Scheffler B.E."/>
            <person name="Stack J.C."/>
            <person name="Feltus F.A."/>
            <person name="Mustiga G.M."/>
            <person name="Amores F."/>
            <person name="Phillips W."/>
            <person name="Marelli J.P."/>
            <person name="May G.D."/>
            <person name="Shapiro H."/>
            <person name="Ma J."/>
            <person name="Bustamante C.D."/>
            <person name="Schnell R.J."/>
            <person name="Main D."/>
            <person name="Gilbert D."/>
            <person name="Parida L."/>
            <person name="Kuhn D.N."/>
        </authorList>
    </citation>
    <scope>NUCLEOTIDE SEQUENCE [LARGE SCALE GENOMIC DNA]</scope>
    <source>
        <strain evidence="3">cv. Matina 1-6</strain>
    </source>
</reference>
<dbReference type="InterPro" id="IPR000477">
    <property type="entry name" value="RT_dom"/>
</dbReference>
<proteinExistence type="predicted"/>
<dbReference type="Gramene" id="EOX93715">
    <property type="protein sequence ID" value="EOX93715"/>
    <property type="gene ID" value="TCM_002642"/>
</dbReference>